<accession>A0A0A7UW90</accession>
<feature type="transmembrane region" description="Helical" evidence="1">
    <location>
        <begin position="15"/>
        <end position="37"/>
    </location>
</feature>
<evidence type="ECO:0000313" key="3">
    <source>
        <dbReference type="Proteomes" id="UP000030940"/>
    </source>
</evidence>
<proteinExistence type="predicted"/>
<dbReference type="AlphaFoldDB" id="A0A0A7UW90"/>
<dbReference type="Proteomes" id="UP000030940">
    <property type="component" value="Chromosome"/>
</dbReference>
<dbReference type="HOGENOM" id="CLU_174584_0_0_12"/>
<protein>
    <submittedName>
        <fullName evidence="2">Uncharacterized protein</fullName>
    </submittedName>
</protein>
<keyword evidence="3" id="KW-1185">Reference proteome</keyword>
<dbReference type="KEGG" id="bchi:OY14_03540"/>
<dbReference type="EMBL" id="CP009910">
    <property type="protein sequence ID" value="AJA90494.1"/>
    <property type="molecule type" value="Genomic_DNA"/>
</dbReference>
<feature type="transmembrane region" description="Helical" evidence="1">
    <location>
        <begin position="82"/>
        <end position="103"/>
    </location>
</feature>
<gene>
    <name evidence="2" type="ORF">OY14_03540</name>
</gene>
<evidence type="ECO:0000313" key="2">
    <source>
        <dbReference type="EMBL" id="AJA90494.1"/>
    </source>
</evidence>
<keyword evidence="1" id="KW-1133">Transmembrane helix</keyword>
<name>A0A0A7UW90_9SPIR</name>
<dbReference type="STRING" id="1245910.OY14_03540"/>
<sequence>METFKVKNLRRFSNFIRILVIVLFLNSLLSLFVFLAGSYNIFVYNFQRFYLDLTIVLSSVSFGLESTRLIFFYLLRNKKINYCIILIFSFIIFFCAFVFKIFLSGNK</sequence>
<reference evidence="2 3" key="1">
    <citation type="journal article" date="2015" name="Genome Announc.">
        <title>Genome Sequence of Borrelia chilensis VA1, a South American Member of the Lyme Borreliosis Group.</title>
        <authorList>
            <person name="Huang W."/>
            <person name="Ojaimi C."/>
            <person name="Fallon J.T."/>
            <person name="Travisany D."/>
            <person name="Maass A."/>
            <person name="Ivanova L."/>
            <person name="Tomova A."/>
            <person name="Gonzalez-Acuna D."/>
            <person name="Godfrey H.P."/>
            <person name="Cabello F.C."/>
        </authorList>
    </citation>
    <scope>NUCLEOTIDE SEQUENCE [LARGE SCALE GENOMIC DNA]</scope>
    <source>
        <strain evidence="2 3">VA1</strain>
    </source>
</reference>
<organism evidence="2 3">
    <name type="scientific">Borreliella chilensis</name>
    <dbReference type="NCBI Taxonomy" id="1245910"/>
    <lineage>
        <taxon>Bacteria</taxon>
        <taxon>Pseudomonadati</taxon>
        <taxon>Spirochaetota</taxon>
        <taxon>Spirochaetia</taxon>
        <taxon>Spirochaetales</taxon>
        <taxon>Borreliaceae</taxon>
        <taxon>Borreliella</taxon>
    </lineage>
</organism>
<feature type="transmembrane region" description="Helical" evidence="1">
    <location>
        <begin position="49"/>
        <end position="75"/>
    </location>
</feature>
<evidence type="ECO:0000256" key="1">
    <source>
        <dbReference type="SAM" id="Phobius"/>
    </source>
</evidence>
<keyword evidence="1" id="KW-0472">Membrane</keyword>
<keyword evidence="1" id="KW-0812">Transmembrane</keyword>